<evidence type="ECO:0000313" key="2">
    <source>
        <dbReference type="EMBL" id="AFG38299.1"/>
    </source>
</evidence>
<keyword evidence="3" id="KW-1185">Reference proteome</keyword>
<protein>
    <submittedName>
        <fullName evidence="2">Uncharacterized protein</fullName>
    </submittedName>
</protein>
<proteinExistence type="predicted"/>
<organism evidence="2 3">
    <name type="scientific">Spirochaeta africana (strain ATCC 700263 / DSM 8902 / Z-7692)</name>
    <dbReference type="NCBI Taxonomy" id="889378"/>
    <lineage>
        <taxon>Bacteria</taxon>
        <taxon>Pseudomonadati</taxon>
        <taxon>Spirochaetota</taxon>
        <taxon>Spirochaetia</taxon>
        <taxon>Spirochaetales</taxon>
        <taxon>Spirochaetaceae</taxon>
        <taxon>Spirochaeta</taxon>
    </lineage>
</organism>
<name>H9ULA6_SPIAZ</name>
<dbReference type="HOGENOM" id="CLU_2439262_0_0_12"/>
<sequence length="90" mass="9164">MAREWSMNAAMGSHPIQESGVNSSSMLLIVKPEGAAENPRGCPAEGTEQGLQPRERVCSEGEGSPPVDGGALLLGGWSGAGCMGGLWPAV</sequence>
<dbReference type="EMBL" id="CP003282">
    <property type="protein sequence ID" value="AFG38299.1"/>
    <property type="molecule type" value="Genomic_DNA"/>
</dbReference>
<evidence type="ECO:0000313" key="3">
    <source>
        <dbReference type="Proteomes" id="UP000007383"/>
    </source>
</evidence>
<dbReference type="Proteomes" id="UP000007383">
    <property type="component" value="Chromosome"/>
</dbReference>
<dbReference type="KEGG" id="sfc:Spiaf_2263"/>
<gene>
    <name evidence="2" type="ordered locus">Spiaf_2263</name>
</gene>
<feature type="region of interest" description="Disordered" evidence="1">
    <location>
        <begin position="35"/>
        <end position="65"/>
    </location>
</feature>
<dbReference type="STRING" id="889378.Spiaf_2263"/>
<evidence type="ECO:0000256" key="1">
    <source>
        <dbReference type="SAM" id="MobiDB-lite"/>
    </source>
</evidence>
<dbReference type="AlphaFoldDB" id="H9ULA6"/>
<reference evidence="3" key="1">
    <citation type="journal article" date="2013" name="Stand. Genomic Sci.">
        <title>Complete genome sequence of the halophilic bacterium Spirochaeta africana type strain (Z-7692(T)) from the alkaline Lake Magadi in the East African Rift.</title>
        <authorList>
            <person name="Liolos K."/>
            <person name="Abt B."/>
            <person name="Scheuner C."/>
            <person name="Teshima H."/>
            <person name="Held B."/>
            <person name="Lapidus A."/>
            <person name="Nolan M."/>
            <person name="Lucas S."/>
            <person name="Deshpande S."/>
            <person name="Cheng J.F."/>
            <person name="Tapia R."/>
            <person name="Goodwin L.A."/>
            <person name="Pitluck S."/>
            <person name="Pagani I."/>
            <person name="Ivanova N."/>
            <person name="Mavromatis K."/>
            <person name="Mikhailova N."/>
            <person name="Huntemann M."/>
            <person name="Pati A."/>
            <person name="Chen A."/>
            <person name="Palaniappan K."/>
            <person name="Land M."/>
            <person name="Rohde M."/>
            <person name="Tindall B.J."/>
            <person name="Detter J.C."/>
            <person name="Goker M."/>
            <person name="Bristow J."/>
            <person name="Eisen J.A."/>
            <person name="Markowitz V."/>
            <person name="Hugenholtz P."/>
            <person name="Woyke T."/>
            <person name="Klenk H.P."/>
            <person name="Kyrpides N.C."/>
        </authorList>
    </citation>
    <scope>NUCLEOTIDE SEQUENCE</scope>
    <source>
        <strain evidence="3">ATCC 700263 / DSM 8902 / Z-7692</strain>
    </source>
</reference>
<accession>H9ULA6</accession>